<accession>A0A976MBT8</accession>
<dbReference type="Proteomes" id="UP000244811">
    <property type="component" value="Chromosome 3"/>
</dbReference>
<gene>
    <name evidence="2" type="ORF">MACK_002203</name>
</gene>
<evidence type="ECO:0000313" key="3">
    <source>
        <dbReference type="Proteomes" id="UP000244811"/>
    </source>
</evidence>
<sequence length="365" mass="41985">MKIPESYEECDSTHLDLKGSCDVQGKLEIVSSDISVLWASAFLTNWHLSDNDLLHIARSMSRSEYSKASVKVTFLNPFCVCRIYPNGRVLIMGTLTEKQAYKRLAKTVRKIKYRTKWKVQIPSTSSYNYKNTNSSSEENNTRPSKDRAYSDEDSEHTTNKVGQQSMHRTDREKMNQNKNNRIRVGLDGNGLTWKYVDNPRILKVSESLKTFKIDQLYCKVVLKNELNLEEIYHKLDPKYINVNLFKNYLRFEFNLSPQSEETDNNSNSKLHSSKISDKVSNNNDNNNSISNKTSVFNGSDMYNNTLLFKDDLDIGMELERVLENELIGSNKTSSCLVFKSGKISILGCSNRSQIVYTFNQLIQHL</sequence>
<dbReference type="EMBL" id="CP056070">
    <property type="protein sequence ID" value="UKK01389.2"/>
    <property type="molecule type" value="Genomic_DNA"/>
</dbReference>
<feature type="compositionally biased region" description="Basic and acidic residues" evidence="1">
    <location>
        <begin position="139"/>
        <end position="158"/>
    </location>
</feature>
<feature type="compositionally biased region" description="Low complexity" evidence="1">
    <location>
        <begin position="128"/>
        <end position="138"/>
    </location>
</feature>
<reference evidence="2" key="1">
    <citation type="submission" date="2022-07" db="EMBL/GenBank/DDBJ databases">
        <title>Evaluation of T. orientalis genome assembly methods using nanopore sequencing and analysis of variation between genomes.</title>
        <authorList>
            <person name="Yam J."/>
            <person name="Micallef M.L."/>
            <person name="Liu M."/>
            <person name="Djordjevic S.P."/>
            <person name="Bogema D.R."/>
            <person name="Jenkins C."/>
        </authorList>
    </citation>
    <scope>NUCLEOTIDE SEQUENCE</scope>
    <source>
        <strain evidence="2">Goon Nure</strain>
    </source>
</reference>
<feature type="region of interest" description="Disordered" evidence="1">
    <location>
        <begin position="258"/>
        <end position="290"/>
    </location>
</feature>
<organism evidence="2 3">
    <name type="scientific">Theileria orientalis</name>
    <dbReference type="NCBI Taxonomy" id="68886"/>
    <lineage>
        <taxon>Eukaryota</taxon>
        <taxon>Sar</taxon>
        <taxon>Alveolata</taxon>
        <taxon>Apicomplexa</taxon>
        <taxon>Aconoidasida</taxon>
        <taxon>Piroplasmida</taxon>
        <taxon>Theileriidae</taxon>
        <taxon>Theileria</taxon>
    </lineage>
</organism>
<dbReference type="AlphaFoldDB" id="A0A976MBT8"/>
<name>A0A976MBT8_THEOR</name>
<evidence type="ECO:0000256" key="1">
    <source>
        <dbReference type="SAM" id="MobiDB-lite"/>
    </source>
</evidence>
<feature type="region of interest" description="Disordered" evidence="1">
    <location>
        <begin position="128"/>
        <end position="183"/>
    </location>
</feature>
<protein>
    <recommendedName>
        <fullName evidence="4">TATA-box binding protein</fullName>
    </recommendedName>
</protein>
<evidence type="ECO:0008006" key="4">
    <source>
        <dbReference type="Google" id="ProtNLM"/>
    </source>
</evidence>
<feature type="compositionally biased region" description="Polar residues" evidence="1">
    <location>
        <begin position="258"/>
        <end position="270"/>
    </location>
</feature>
<feature type="compositionally biased region" description="Low complexity" evidence="1">
    <location>
        <begin position="278"/>
        <end position="290"/>
    </location>
</feature>
<proteinExistence type="predicted"/>
<evidence type="ECO:0000313" key="2">
    <source>
        <dbReference type="EMBL" id="UKK01389.2"/>
    </source>
</evidence>
<dbReference type="SUPFAM" id="SSF55945">
    <property type="entry name" value="TATA-box binding protein-like"/>
    <property type="match status" value="2"/>
</dbReference>